<dbReference type="EMBL" id="WMYO01000001">
    <property type="protein sequence ID" value="MTR26954.1"/>
    <property type="molecule type" value="Genomic_DNA"/>
</dbReference>
<feature type="transmembrane region" description="Helical" evidence="2">
    <location>
        <begin position="222"/>
        <end position="240"/>
    </location>
</feature>
<reference evidence="4 5" key="1">
    <citation type="journal article" date="2019" name="Nat. Med.">
        <title>A library of human gut bacterial isolates paired with longitudinal multiomics data enables mechanistic microbiome research.</title>
        <authorList>
            <person name="Poyet M."/>
            <person name="Groussin M."/>
            <person name="Gibbons S.M."/>
            <person name="Avila-Pacheco J."/>
            <person name="Jiang X."/>
            <person name="Kearney S.M."/>
            <person name="Perrotta A.R."/>
            <person name="Berdy B."/>
            <person name="Zhao S."/>
            <person name="Lieberman T.D."/>
            <person name="Swanson P.K."/>
            <person name="Smith M."/>
            <person name="Roesemann S."/>
            <person name="Alexander J.E."/>
            <person name="Rich S.A."/>
            <person name="Livny J."/>
            <person name="Vlamakis H."/>
            <person name="Clish C."/>
            <person name="Bullock K."/>
            <person name="Deik A."/>
            <person name="Scott J."/>
            <person name="Pierce K.A."/>
            <person name="Xavier R.J."/>
            <person name="Alm E.J."/>
        </authorList>
    </citation>
    <scope>NUCLEOTIDE SEQUENCE [LARGE SCALE GENOMIC DNA]</scope>
    <source>
        <strain evidence="4 5">BIOML-A4</strain>
    </source>
</reference>
<keyword evidence="2" id="KW-1133">Transmembrane helix</keyword>
<evidence type="ECO:0000313" key="5">
    <source>
        <dbReference type="Proteomes" id="UP000439678"/>
    </source>
</evidence>
<evidence type="ECO:0000259" key="3">
    <source>
        <dbReference type="Pfam" id="PF02517"/>
    </source>
</evidence>
<dbReference type="AlphaFoldDB" id="A0A6A8UAY9"/>
<protein>
    <submittedName>
        <fullName evidence="4">CPBP family intramembrane metalloprotease</fullName>
    </submittedName>
</protein>
<evidence type="ECO:0000256" key="1">
    <source>
        <dbReference type="ARBA" id="ARBA00009067"/>
    </source>
</evidence>
<feature type="domain" description="CAAX prenyl protease 2/Lysostaphin resistance protein A-like" evidence="3">
    <location>
        <begin position="129"/>
        <end position="234"/>
    </location>
</feature>
<sequence>MLNQLIKKPILSCSIIFVICSVARLIEYFYMRTDETFLSENFLHKIFGILLLWGVLSICNLRWKDIGFSPDGTVSGIGKGLLFGLVCSVFAYTVEYIVLLFLHGNVHLSFYASGFSLTNEKVSQEGILLILSSVLFNLINVWMEEGVFRGLFTKILEGLSYRKSLFFIAFLFGIWHLVMPLRDYLQGESSLLNLIAMGIGYVILAGMMSIKWSLLYKMTGSLWLGLGDHLFNNLASNLVHVVSNSEVDSLQIVRILLWQLLSFAIVLWGYQKTNKKN</sequence>
<comment type="caution">
    <text evidence="4">The sequence shown here is derived from an EMBL/GenBank/DDBJ whole genome shotgun (WGS) entry which is preliminary data.</text>
</comment>
<proteinExistence type="inferred from homology"/>
<feature type="transmembrane region" description="Helical" evidence="2">
    <location>
        <begin position="164"/>
        <end position="185"/>
    </location>
</feature>
<keyword evidence="2" id="KW-0812">Transmembrane</keyword>
<dbReference type="GO" id="GO:0080120">
    <property type="term" value="P:CAAX-box protein maturation"/>
    <property type="evidence" value="ECO:0007669"/>
    <property type="project" value="UniProtKB-ARBA"/>
</dbReference>
<keyword evidence="4" id="KW-0645">Protease</keyword>
<feature type="transmembrane region" description="Helical" evidence="2">
    <location>
        <begin position="122"/>
        <end position="143"/>
    </location>
</feature>
<keyword evidence="4" id="KW-0378">Hydrolase</keyword>
<accession>A0A6A8UAY9</accession>
<feature type="transmembrane region" description="Helical" evidence="2">
    <location>
        <begin position="191"/>
        <end position="210"/>
    </location>
</feature>
<evidence type="ECO:0000313" key="4">
    <source>
        <dbReference type="EMBL" id="MTR26954.1"/>
    </source>
</evidence>
<dbReference type="GO" id="GO:0006508">
    <property type="term" value="P:proteolysis"/>
    <property type="evidence" value="ECO:0007669"/>
    <property type="project" value="UniProtKB-KW"/>
</dbReference>
<feature type="transmembrane region" description="Helical" evidence="2">
    <location>
        <begin position="252"/>
        <end position="270"/>
    </location>
</feature>
<feature type="transmembrane region" description="Helical" evidence="2">
    <location>
        <begin position="42"/>
        <end position="61"/>
    </location>
</feature>
<comment type="similarity">
    <text evidence="1">Belongs to the UPF0177 family.</text>
</comment>
<feature type="transmembrane region" description="Helical" evidence="2">
    <location>
        <begin position="9"/>
        <end position="30"/>
    </location>
</feature>
<organism evidence="4 5">
    <name type="scientific">Streptococcus salivarius</name>
    <dbReference type="NCBI Taxonomy" id="1304"/>
    <lineage>
        <taxon>Bacteria</taxon>
        <taxon>Bacillati</taxon>
        <taxon>Bacillota</taxon>
        <taxon>Bacilli</taxon>
        <taxon>Lactobacillales</taxon>
        <taxon>Streptococcaceae</taxon>
        <taxon>Streptococcus</taxon>
    </lineage>
</organism>
<evidence type="ECO:0000256" key="2">
    <source>
        <dbReference type="SAM" id="Phobius"/>
    </source>
</evidence>
<dbReference type="RefSeq" id="WP_155124287.1">
    <property type="nucleotide sequence ID" value="NZ_JADNDA010000001.1"/>
</dbReference>
<dbReference type="GO" id="GO:0008237">
    <property type="term" value="F:metallopeptidase activity"/>
    <property type="evidence" value="ECO:0007669"/>
    <property type="project" value="UniProtKB-KW"/>
</dbReference>
<name>A0A6A8UAY9_STRSL</name>
<dbReference type="Pfam" id="PF02517">
    <property type="entry name" value="Rce1-like"/>
    <property type="match status" value="1"/>
</dbReference>
<feature type="transmembrane region" description="Helical" evidence="2">
    <location>
        <begin position="81"/>
        <end position="102"/>
    </location>
</feature>
<dbReference type="InterPro" id="IPR003675">
    <property type="entry name" value="Rce1/LyrA-like_dom"/>
</dbReference>
<gene>
    <name evidence="4" type="ORF">GMC65_00965</name>
</gene>
<dbReference type="Proteomes" id="UP000439678">
    <property type="component" value="Unassembled WGS sequence"/>
</dbReference>
<dbReference type="GO" id="GO:0004175">
    <property type="term" value="F:endopeptidase activity"/>
    <property type="evidence" value="ECO:0007669"/>
    <property type="project" value="UniProtKB-ARBA"/>
</dbReference>
<keyword evidence="4" id="KW-0482">Metalloprotease</keyword>
<keyword evidence="2" id="KW-0472">Membrane</keyword>